<keyword evidence="2" id="KW-1185">Reference proteome</keyword>
<organism evidence="1 2">
    <name type="scientific">Leucogyrophana mollusca</name>
    <dbReference type="NCBI Taxonomy" id="85980"/>
    <lineage>
        <taxon>Eukaryota</taxon>
        <taxon>Fungi</taxon>
        <taxon>Dikarya</taxon>
        <taxon>Basidiomycota</taxon>
        <taxon>Agaricomycotina</taxon>
        <taxon>Agaricomycetes</taxon>
        <taxon>Agaricomycetidae</taxon>
        <taxon>Boletales</taxon>
        <taxon>Boletales incertae sedis</taxon>
        <taxon>Leucogyrophana</taxon>
    </lineage>
</organism>
<dbReference type="EMBL" id="MU266430">
    <property type="protein sequence ID" value="KAH7924236.1"/>
    <property type="molecule type" value="Genomic_DNA"/>
</dbReference>
<sequence length="488" mass="54700">MQNFVAWFKSHSGFLDDASLDVVDFPSHGRGAIALKDISENHTLFTLPRSLTLSTRTSTLPSILGADTWERFKLGQGWVGLILCMMWEEARGSASKWSEYLESLPTSFDTPMFWGAEDLEELRGTAVVDKIGREDAERDYHEKLLPAIESRPDLFPPDSVAQYYSLERYHIMGSRILSRSFQVERWDRQGDDHDESEANTSAMDVDSAEFPDKGEDAHTEEGEESDDEEVDDPSDVAMVPMADLLNARYGSENAKLFYEETELRMVSTKPIKAGEQIWNTYGDPPNSELLRRYGHVDLVSLPQGGEGNLADIVELRADLVVSVVTGHAPSTGLANTQERIDWWLEEGGDDVFVLETDLAVPETLTSLVRLLLLSDADWKKARDKQKPPRAKLDSQVLSLLLQVLGRRLNEYPTSTEVDEQLLRGGNLTLNKRHAVIVRLGEKTILTGVLEKLREVEQSLLVAEKDKVKRPAASGETGGETRRSKKAKR</sequence>
<proteinExistence type="predicted"/>
<protein>
    <submittedName>
        <fullName evidence="1">SET domain-containing protein</fullName>
    </submittedName>
</protein>
<comment type="caution">
    <text evidence="1">The sequence shown here is derived from an EMBL/GenBank/DDBJ whole genome shotgun (WGS) entry which is preliminary data.</text>
</comment>
<reference evidence="1" key="1">
    <citation type="journal article" date="2021" name="New Phytol.">
        <title>Evolutionary innovations through gain and loss of genes in the ectomycorrhizal Boletales.</title>
        <authorList>
            <person name="Wu G."/>
            <person name="Miyauchi S."/>
            <person name="Morin E."/>
            <person name="Kuo A."/>
            <person name="Drula E."/>
            <person name="Varga T."/>
            <person name="Kohler A."/>
            <person name="Feng B."/>
            <person name="Cao Y."/>
            <person name="Lipzen A."/>
            <person name="Daum C."/>
            <person name="Hundley H."/>
            <person name="Pangilinan J."/>
            <person name="Johnson J."/>
            <person name="Barry K."/>
            <person name="LaButti K."/>
            <person name="Ng V."/>
            <person name="Ahrendt S."/>
            <person name="Min B."/>
            <person name="Choi I.G."/>
            <person name="Park H."/>
            <person name="Plett J.M."/>
            <person name="Magnuson J."/>
            <person name="Spatafora J.W."/>
            <person name="Nagy L.G."/>
            <person name="Henrissat B."/>
            <person name="Grigoriev I.V."/>
            <person name="Yang Z.L."/>
            <person name="Xu J."/>
            <person name="Martin F.M."/>
        </authorList>
    </citation>
    <scope>NUCLEOTIDE SEQUENCE</scope>
    <source>
        <strain evidence="1">KUC20120723A-06</strain>
    </source>
</reference>
<evidence type="ECO:0000313" key="1">
    <source>
        <dbReference type="EMBL" id="KAH7924236.1"/>
    </source>
</evidence>
<dbReference type="Proteomes" id="UP000790709">
    <property type="component" value="Unassembled WGS sequence"/>
</dbReference>
<name>A0ACB8BEW5_9AGAM</name>
<accession>A0ACB8BEW5</accession>
<gene>
    <name evidence="1" type="ORF">BV22DRAFT_1091333</name>
</gene>
<evidence type="ECO:0000313" key="2">
    <source>
        <dbReference type="Proteomes" id="UP000790709"/>
    </source>
</evidence>